<dbReference type="InterPro" id="IPR015424">
    <property type="entry name" value="PyrdxlP-dep_Trfase"/>
</dbReference>
<proteinExistence type="inferred from homology"/>
<dbReference type="FunFam" id="3.40.640.10:FF:000089">
    <property type="entry name" value="Aminotransferase, DegT/DnrJ/EryC1/StrS family"/>
    <property type="match status" value="1"/>
</dbReference>
<dbReference type="Gene3D" id="3.40.640.10">
    <property type="entry name" value="Type I PLP-dependent aspartate aminotransferase-like (Major domain)"/>
    <property type="match status" value="1"/>
</dbReference>
<dbReference type="KEGG" id="mbu:Mbur_1610"/>
<evidence type="ECO:0000256" key="2">
    <source>
        <dbReference type="ARBA" id="ARBA00037999"/>
    </source>
</evidence>
<dbReference type="HOGENOM" id="CLU_033332_7_2_2"/>
<dbReference type="Gene3D" id="3.90.1150.10">
    <property type="entry name" value="Aspartate Aminotransferase, domain 1"/>
    <property type="match status" value="1"/>
</dbReference>
<dbReference type="AlphaFoldDB" id="Q12VL2"/>
<name>Q12VL2_METBU</name>
<keyword evidence="4" id="KW-0808">Transferase</keyword>
<dbReference type="Proteomes" id="UP000001979">
    <property type="component" value="Chromosome"/>
</dbReference>
<reference evidence="5" key="1">
    <citation type="journal article" date="2009" name="ISME J.">
        <title>The genome sequence of the psychrophilic archaeon, Methanococcoides burtonii: the role of genome evolution in cold adaptation.</title>
        <authorList>
            <person name="Allen M.A."/>
            <person name="Lauro F.M."/>
            <person name="Williams T.J."/>
            <person name="Burg D."/>
            <person name="Siddiqui K.S."/>
            <person name="De Francisci D."/>
            <person name="Chong K.W."/>
            <person name="Pilak O."/>
            <person name="Chew H.H."/>
            <person name="De Maere M.Z."/>
            <person name="Ting L."/>
            <person name="Katrib M."/>
            <person name="Ng C."/>
            <person name="Sowers K.R."/>
            <person name="Galperin M.Y."/>
            <person name="Anderson I.J."/>
            <person name="Ivanova N."/>
            <person name="Dalin E."/>
            <person name="Martinez M."/>
            <person name="Lapidus A."/>
            <person name="Hauser L."/>
            <person name="Land M."/>
            <person name="Thomas T."/>
            <person name="Cavicchioli R."/>
        </authorList>
    </citation>
    <scope>NUCLEOTIDE SEQUENCE [LARGE SCALE GENOMIC DNA]</scope>
    <source>
        <strain evidence="5">DSM 6242 / NBRC 107633 / OCM 468 / ACE-M</strain>
    </source>
</reference>
<evidence type="ECO:0000256" key="1">
    <source>
        <dbReference type="ARBA" id="ARBA00022898"/>
    </source>
</evidence>
<dbReference type="EMBL" id="CP000300">
    <property type="protein sequence ID" value="ABE52514.1"/>
    <property type="molecule type" value="Genomic_DNA"/>
</dbReference>
<gene>
    <name evidence="4" type="ordered locus">Mbur_1610</name>
</gene>
<keyword evidence="5" id="KW-1185">Reference proteome</keyword>
<keyword evidence="1 3" id="KW-0663">Pyridoxal phosphate</keyword>
<dbReference type="GO" id="GO:0030170">
    <property type="term" value="F:pyridoxal phosphate binding"/>
    <property type="evidence" value="ECO:0007669"/>
    <property type="project" value="UniProtKB-ARBA"/>
</dbReference>
<dbReference type="InterPro" id="IPR015422">
    <property type="entry name" value="PyrdxlP-dep_Trfase_small"/>
</dbReference>
<dbReference type="PANTHER" id="PTHR30244:SF36">
    <property type="entry name" value="3-OXO-GLUCOSE-6-PHOSPHATE:GLUTAMATE AMINOTRANSFERASE"/>
    <property type="match status" value="1"/>
</dbReference>
<dbReference type="SUPFAM" id="SSF53383">
    <property type="entry name" value="PLP-dependent transferases"/>
    <property type="match status" value="1"/>
</dbReference>
<keyword evidence="4" id="KW-0032">Aminotransferase</keyword>
<dbReference type="InterPro" id="IPR000653">
    <property type="entry name" value="DegT/StrS_aminotransferase"/>
</dbReference>
<protein>
    <submittedName>
        <fullName evidence="4">Aminotransferase</fullName>
    </submittedName>
</protein>
<organism evidence="4 5">
    <name type="scientific">Methanococcoides burtonii (strain DSM 6242 / NBRC 107633 / OCM 468 / ACE-M)</name>
    <dbReference type="NCBI Taxonomy" id="259564"/>
    <lineage>
        <taxon>Archaea</taxon>
        <taxon>Methanobacteriati</taxon>
        <taxon>Methanobacteriota</taxon>
        <taxon>Stenosarchaea group</taxon>
        <taxon>Methanomicrobia</taxon>
        <taxon>Methanosarcinales</taxon>
        <taxon>Methanosarcinaceae</taxon>
        <taxon>Methanococcoides</taxon>
    </lineage>
</organism>
<accession>Q12VL2</accession>
<dbReference type="STRING" id="259564.Mbur_1610"/>
<dbReference type="GO" id="GO:0008483">
    <property type="term" value="F:transaminase activity"/>
    <property type="evidence" value="ECO:0007669"/>
    <property type="project" value="UniProtKB-KW"/>
</dbReference>
<dbReference type="PANTHER" id="PTHR30244">
    <property type="entry name" value="TRANSAMINASE"/>
    <property type="match status" value="1"/>
</dbReference>
<dbReference type="PIRSF" id="PIRSF000390">
    <property type="entry name" value="PLP_StrS"/>
    <property type="match status" value="1"/>
</dbReference>
<dbReference type="Pfam" id="PF01041">
    <property type="entry name" value="DegT_DnrJ_EryC1"/>
    <property type="match status" value="1"/>
</dbReference>
<evidence type="ECO:0000313" key="5">
    <source>
        <dbReference type="Proteomes" id="UP000001979"/>
    </source>
</evidence>
<dbReference type="GO" id="GO:0000271">
    <property type="term" value="P:polysaccharide biosynthetic process"/>
    <property type="evidence" value="ECO:0007669"/>
    <property type="project" value="TreeGrafter"/>
</dbReference>
<comment type="similarity">
    <text evidence="2 3">Belongs to the DegT/DnrJ/EryC1 family.</text>
</comment>
<dbReference type="InterPro" id="IPR015421">
    <property type="entry name" value="PyrdxlP-dep_Trfase_major"/>
</dbReference>
<dbReference type="CDD" id="cd00616">
    <property type="entry name" value="AHBA_syn"/>
    <property type="match status" value="1"/>
</dbReference>
<evidence type="ECO:0000256" key="3">
    <source>
        <dbReference type="RuleBase" id="RU004508"/>
    </source>
</evidence>
<evidence type="ECO:0000313" key="4">
    <source>
        <dbReference type="EMBL" id="ABE52514.1"/>
    </source>
</evidence>
<sequence length="357" mass="39436">MHINFSEMYVDDDIKRAVEQVLDSGRFIKGEQLRLLEQEFADFCNAKNAVGVSSGTSAILLTMMALGIGKGDEIIVPSHTFIASASPAKFLGATPVYVDIDPDTYTVDPNKIEEAITENTKAIIAVHLYGHPADMNSINDIASKYGIPVVEDSCQAHAAKYKGKRTGALGDIAVFSFFPSKNMTVAGDGGIAVTNNEELAEKIAMLRDHGRNNKYTSDLLGLNLRLSEIPAAIGRQQLSHLSDWTDKRRQAAARYNELLRGVVETPFEAQWATHAYHLYVIQTEARDDLAKYLNDNGISTGIHYPVPVHRQPCMEAGKVTLPVTDKVVDRILSLPMHPQLTDEQIKFVAEKIQEWIN</sequence>